<reference evidence="3" key="1">
    <citation type="submission" date="2016-10" db="EMBL/GenBank/DDBJ databases">
        <authorList>
            <person name="Varghese N."/>
            <person name="Submissions S."/>
        </authorList>
    </citation>
    <scope>NUCLEOTIDE SEQUENCE [LARGE SCALE GENOMIC DNA]</scope>
    <source>
        <strain evidence="3">DSM 24499</strain>
    </source>
</reference>
<evidence type="ECO:0000313" key="3">
    <source>
        <dbReference type="Proteomes" id="UP000199438"/>
    </source>
</evidence>
<sequence length="323" mass="38738">MEGYFFKPRKNFDFNPNEYDLGIPFWQTKTHLDMHFLNKIVKLDVSKHWNLYEYHKNYYLETKDKAVEEVFFRKLLKIVEEEKERYNQKDPRKISPREKQKLDNKIEKYEAFIKMLRSNDKWGVTTTDKDKLSSIGKDIRKNRKRIDSLKEDTFNQLKKELESLDKIDKGLTPNQESKLDSIVNNLKETLKTESLLQKENKRLREEFENEKKRYNDLNIKFKRIYVKPGSKINIKEGHFGTFISLIKNLQKIKEPNTSNEENQIEKILQTGAEKTWLKLISNNFTSNGKSISIKTLENYFYDDRELPKKGYYTEIVVLPKKIK</sequence>
<evidence type="ECO:0000256" key="1">
    <source>
        <dbReference type="SAM" id="Coils"/>
    </source>
</evidence>
<keyword evidence="1" id="KW-0175">Coiled coil</keyword>
<dbReference type="AlphaFoldDB" id="A0A1I1HY60"/>
<dbReference type="EMBL" id="FOKV01000003">
    <property type="protein sequence ID" value="SFC26918.1"/>
    <property type="molecule type" value="Genomic_DNA"/>
</dbReference>
<feature type="coiled-coil region" evidence="1">
    <location>
        <begin position="186"/>
        <end position="220"/>
    </location>
</feature>
<gene>
    <name evidence="2" type="ORF">SAMN04487907_103160</name>
</gene>
<dbReference type="Proteomes" id="UP000199438">
    <property type="component" value="Unassembled WGS sequence"/>
</dbReference>
<protein>
    <submittedName>
        <fullName evidence="2">Uncharacterized protein</fullName>
    </submittedName>
</protein>
<keyword evidence="3" id="KW-1185">Reference proteome</keyword>
<accession>A0A1I1HY60</accession>
<dbReference type="RefSeq" id="WP_092541859.1">
    <property type="nucleotide sequence ID" value="NZ_FOKV01000003.1"/>
</dbReference>
<proteinExistence type="predicted"/>
<organism evidence="2 3">
    <name type="scientific">Zunongwangia mangrovi</name>
    <dbReference type="NCBI Taxonomy" id="1334022"/>
    <lineage>
        <taxon>Bacteria</taxon>
        <taxon>Pseudomonadati</taxon>
        <taxon>Bacteroidota</taxon>
        <taxon>Flavobacteriia</taxon>
        <taxon>Flavobacteriales</taxon>
        <taxon>Flavobacteriaceae</taxon>
        <taxon>Zunongwangia</taxon>
    </lineage>
</organism>
<evidence type="ECO:0000313" key="2">
    <source>
        <dbReference type="EMBL" id="SFC26918.1"/>
    </source>
</evidence>
<name>A0A1I1HY60_9FLAO</name>
<dbReference type="OrthoDB" id="751263at2"/>
<dbReference type="STRING" id="1334022.SAMN04487907_103160"/>